<comment type="caution">
    <text evidence="1">The sequence shown here is derived from an EMBL/GenBank/DDBJ whole genome shotgun (WGS) entry which is preliminary data.</text>
</comment>
<dbReference type="RefSeq" id="WP_228850066.1">
    <property type="nucleotide sequence ID" value="NZ_JADCKQ010000019.1"/>
</dbReference>
<gene>
    <name evidence="1" type="ORF">H1D41_17095</name>
</gene>
<evidence type="ECO:0000313" key="1">
    <source>
        <dbReference type="EMBL" id="MBI1495362.1"/>
    </source>
</evidence>
<dbReference type="Proteomes" id="UP000640583">
    <property type="component" value="Unassembled WGS sequence"/>
</dbReference>
<proteinExistence type="predicted"/>
<dbReference type="AlphaFoldDB" id="A0A8J7LRA7"/>
<accession>A0A8J7LRA7</accession>
<evidence type="ECO:0000313" key="2">
    <source>
        <dbReference type="Proteomes" id="UP000640583"/>
    </source>
</evidence>
<reference evidence="1" key="1">
    <citation type="submission" date="2020-10" db="EMBL/GenBank/DDBJ databases">
        <title>Paenihalocynthiibacter styelae gen. nov., sp. nov., isolated from stalked sea squirt Styela clava.</title>
        <authorList>
            <person name="Kim Y.-O."/>
            <person name="Yoon J.-H."/>
        </authorList>
    </citation>
    <scope>NUCLEOTIDE SEQUENCE</scope>
    <source>
        <strain evidence="1">MYP1-1</strain>
    </source>
</reference>
<protein>
    <submittedName>
        <fullName evidence="1">Uncharacterized protein</fullName>
    </submittedName>
</protein>
<keyword evidence="2" id="KW-1185">Reference proteome</keyword>
<sequence length="143" mass="15830">MDVSNDIIRHAFDAEGNYLGLKKGAPEALAEMATSNDWTLSEDGPAAPDPLHRDLSPAEWRFFTHDDVSGFRSLIQDVLTAMPAGPDRAELEAKAFHSQTYRLAETLGLVDWVSSMNLPGITVPEVEEIRSDWEMTVARETIS</sequence>
<name>A0A8J7LRA7_9RHOB</name>
<dbReference type="EMBL" id="JADCKQ010000019">
    <property type="protein sequence ID" value="MBI1495362.1"/>
    <property type="molecule type" value="Genomic_DNA"/>
</dbReference>
<organism evidence="1 2">
    <name type="scientific">Halocynthiibacter styelae</name>
    <dbReference type="NCBI Taxonomy" id="2761955"/>
    <lineage>
        <taxon>Bacteria</taxon>
        <taxon>Pseudomonadati</taxon>
        <taxon>Pseudomonadota</taxon>
        <taxon>Alphaproteobacteria</taxon>
        <taxon>Rhodobacterales</taxon>
        <taxon>Paracoccaceae</taxon>
        <taxon>Halocynthiibacter</taxon>
    </lineage>
</organism>